<evidence type="ECO:0000313" key="1">
    <source>
        <dbReference type="EMBL" id="GBM78964.1"/>
    </source>
</evidence>
<sequence>MTRTTPELTSPLQTSAKYNTKLVLYFYLTLYVRINVQQAHIHDGYSVESCLEPGSLLLQGRRLTTRPPRPHHLIRRNVGLPSIPVDFPSLTDELKG</sequence>
<proteinExistence type="predicted"/>
<keyword evidence="2" id="KW-1185">Reference proteome</keyword>
<dbReference type="EMBL" id="BGPR01002790">
    <property type="protein sequence ID" value="GBM78964.1"/>
    <property type="molecule type" value="Genomic_DNA"/>
</dbReference>
<evidence type="ECO:0000313" key="2">
    <source>
        <dbReference type="Proteomes" id="UP000499080"/>
    </source>
</evidence>
<protein>
    <submittedName>
        <fullName evidence="1">Uncharacterized protein</fullName>
    </submittedName>
</protein>
<dbReference type="AlphaFoldDB" id="A0A4Y2IMU7"/>
<name>A0A4Y2IMU7_ARAVE</name>
<dbReference type="Proteomes" id="UP000499080">
    <property type="component" value="Unassembled WGS sequence"/>
</dbReference>
<comment type="caution">
    <text evidence="1">The sequence shown here is derived from an EMBL/GenBank/DDBJ whole genome shotgun (WGS) entry which is preliminary data.</text>
</comment>
<reference evidence="1 2" key="1">
    <citation type="journal article" date="2019" name="Sci. Rep.">
        <title>Orb-weaving spider Araneus ventricosus genome elucidates the spidroin gene catalogue.</title>
        <authorList>
            <person name="Kono N."/>
            <person name="Nakamura H."/>
            <person name="Ohtoshi R."/>
            <person name="Moran D.A.P."/>
            <person name="Shinohara A."/>
            <person name="Yoshida Y."/>
            <person name="Fujiwara M."/>
            <person name="Mori M."/>
            <person name="Tomita M."/>
            <person name="Arakawa K."/>
        </authorList>
    </citation>
    <scope>NUCLEOTIDE SEQUENCE [LARGE SCALE GENOMIC DNA]</scope>
</reference>
<gene>
    <name evidence="1" type="ORF">AVEN_47698_1</name>
</gene>
<accession>A0A4Y2IMU7</accession>
<organism evidence="1 2">
    <name type="scientific">Araneus ventricosus</name>
    <name type="common">Orbweaver spider</name>
    <name type="synonym">Epeira ventricosa</name>
    <dbReference type="NCBI Taxonomy" id="182803"/>
    <lineage>
        <taxon>Eukaryota</taxon>
        <taxon>Metazoa</taxon>
        <taxon>Ecdysozoa</taxon>
        <taxon>Arthropoda</taxon>
        <taxon>Chelicerata</taxon>
        <taxon>Arachnida</taxon>
        <taxon>Araneae</taxon>
        <taxon>Araneomorphae</taxon>
        <taxon>Entelegynae</taxon>
        <taxon>Araneoidea</taxon>
        <taxon>Araneidae</taxon>
        <taxon>Araneus</taxon>
    </lineage>
</organism>